<dbReference type="SUPFAM" id="SSF55811">
    <property type="entry name" value="Nudix"/>
    <property type="match status" value="1"/>
</dbReference>
<dbReference type="Proteomes" id="UP001165653">
    <property type="component" value="Unassembled WGS sequence"/>
</dbReference>
<evidence type="ECO:0000313" key="5">
    <source>
        <dbReference type="Proteomes" id="UP001165653"/>
    </source>
</evidence>
<dbReference type="PANTHER" id="PTHR43736:SF1">
    <property type="entry name" value="DIHYDRONEOPTERIN TRIPHOSPHATE DIPHOSPHATASE"/>
    <property type="match status" value="1"/>
</dbReference>
<protein>
    <submittedName>
        <fullName evidence="4">NUDIX domain-containing protein</fullName>
    </submittedName>
</protein>
<keyword evidence="5" id="KW-1185">Reference proteome</keyword>
<gene>
    <name evidence="4" type="ORF">OJ996_12510</name>
</gene>
<keyword evidence="1 2" id="KW-0378">Hydrolase</keyword>
<reference evidence="4" key="1">
    <citation type="submission" date="2022-10" db="EMBL/GenBank/DDBJ databases">
        <title>Luteolibacter sp. GHJ8, whole genome shotgun sequencing project.</title>
        <authorList>
            <person name="Zhao G."/>
            <person name="Shen L."/>
        </authorList>
    </citation>
    <scope>NUCLEOTIDE SEQUENCE</scope>
    <source>
        <strain evidence="4">GHJ8</strain>
    </source>
</reference>
<evidence type="ECO:0000313" key="4">
    <source>
        <dbReference type="EMBL" id="MCW1914402.1"/>
    </source>
</evidence>
<dbReference type="Pfam" id="PF00293">
    <property type="entry name" value="NUDIX"/>
    <property type="match status" value="1"/>
</dbReference>
<dbReference type="PANTHER" id="PTHR43736">
    <property type="entry name" value="ADP-RIBOSE PYROPHOSPHATASE"/>
    <property type="match status" value="1"/>
</dbReference>
<dbReference type="InterPro" id="IPR020084">
    <property type="entry name" value="NUDIX_hydrolase_CS"/>
</dbReference>
<dbReference type="InterPro" id="IPR000086">
    <property type="entry name" value="NUDIX_hydrolase_dom"/>
</dbReference>
<comment type="caution">
    <text evidence="4">The sequence shown here is derived from an EMBL/GenBank/DDBJ whole genome shotgun (WGS) entry which is preliminary data.</text>
</comment>
<feature type="domain" description="Nudix hydrolase" evidence="3">
    <location>
        <begin position="3"/>
        <end position="147"/>
    </location>
</feature>
<dbReference type="PRINTS" id="PR00502">
    <property type="entry name" value="NUDIXFAMILY"/>
</dbReference>
<dbReference type="RefSeq" id="WP_264513930.1">
    <property type="nucleotide sequence ID" value="NZ_JAPDDR010000006.1"/>
</dbReference>
<accession>A0ABT3G3Z9</accession>
<dbReference type="PROSITE" id="PS51462">
    <property type="entry name" value="NUDIX"/>
    <property type="match status" value="1"/>
</dbReference>
<dbReference type="EMBL" id="JAPDDR010000006">
    <property type="protein sequence ID" value="MCW1914402.1"/>
    <property type="molecule type" value="Genomic_DNA"/>
</dbReference>
<dbReference type="Gene3D" id="3.90.79.10">
    <property type="entry name" value="Nucleoside Triphosphate Pyrophosphohydrolase"/>
    <property type="match status" value="1"/>
</dbReference>
<dbReference type="InterPro" id="IPR015797">
    <property type="entry name" value="NUDIX_hydrolase-like_dom_sf"/>
</dbReference>
<name>A0ABT3G3Z9_9BACT</name>
<comment type="similarity">
    <text evidence="2">Belongs to the Nudix hydrolase family.</text>
</comment>
<dbReference type="InterPro" id="IPR020476">
    <property type="entry name" value="Nudix_hydrolase"/>
</dbReference>
<evidence type="ECO:0000256" key="1">
    <source>
        <dbReference type="ARBA" id="ARBA00022801"/>
    </source>
</evidence>
<sequence length="154" mass="18347">MVRFRPNVAALMVKPQGQLLVCERWSIPGAWQFPQGGVDDGETLEEALFREVREEIGLLPQHYELLGFRTGYRYLYPEEVRMKKMRKHGCHGQEQTYYHCLLKDGAPAINVDQRPREFGAYRWIMPEEFDLEWLPEFKRDVYRQVMKDFFGVML</sequence>
<proteinExistence type="inferred from homology"/>
<organism evidence="4 5">
    <name type="scientific">Luteolibacter rhizosphaerae</name>
    <dbReference type="NCBI Taxonomy" id="2989719"/>
    <lineage>
        <taxon>Bacteria</taxon>
        <taxon>Pseudomonadati</taxon>
        <taxon>Verrucomicrobiota</taxon>
        <taxon>Verrucomicrobiia</taxon>
        <taxon>Verrucomicrobiales</taxon>
        <taxon>Verrucomicrobiaceae</taxon>
        <taxon>Luteolibacter</taxon>
    </lineage>
</organism>
<evidence type="ECO:0000259" key="3">
    <source>
        <dbReference type="PROSITE" id="PS51462"/>
    </source>
</evidence>
<dbReference type="PROSITE" id="PS00893">
    <property type="entry name" value="NUDIX_BOX"/>
    <property type="match status" value="1"/>
</dbReference>
<evidence type="ECO:0000256" key="2">
    <source>
        <dbReference type="RuleBase" id="RU003476"/>
    </source>
</evidence>